<evidence type="ECO:0000256" key="1">
    <source>
        <dbReference type="SAM" id="Phobius"/>
    </source>
</evidence>
<keyword evidence="1" id="KW-0812">Transmembrane</keyword>
<evidence type="ECO:0000313" key="3">
    <source>
        <dbReference type="Proteomes" id="UP000612712"/>
    </source>
</evidence>
<accession>A0A8H9Y6Y9</accession>
<dbReference type="AlphaFoldDB" id="A0A8H9Y6Y9"/>
<name>A0A8H9Y6Y9_9CORY</name>
<reference evidence="2" key="1">
    <citation type="submission" date="2020-08" db="EMBL/GenBank/DDBJ databases">
        <title>Sequencing the genomes of 1000 actinobacteria strains.</title>
        <authorList>
            <person name="Klenk H.-P."/>
        </authorList>
    </citation>
    <scope>NUCLEOTIDE SEQUENCE</scope>
    <source>
        <strain evidence="2">DSM 20582</strain>
    </source>
</reference>
<sequence length="37" mass="4013">MGIIELLIACVSIGLMLLGPAAFIALGYFFGRRNSRK</sequence>
<gene>
    <name evidence="2" type="ORF">FHU32_000383</name>
</gene>
<organism evidence="2 3">
    <name type="scientific">Corynebacterium bovis DSM 20582 = CIP 54.80</name>
    <dbReference type="NCBI Taxonomy" id="927655"/>
    <lineage>
        <taxon>Bacteria</taxon>
        <taxon>Bacillati</taxon>
        <taxon>Actinomycetota</taxon>
        <taxon>Actinomycetes</taxon>
        <taxon>Mycobacteriales</taxon>
        <taxon>Corynebacteriaceae</taxon>
        <taxon>Corynebacterium</taxon>
    </lineage>
</organism>
<proteinExistence type="predicted"/>
<dbReference type="EMBL" id="JACHWT010000001">
    <property type="protein sequence ID" value="MBB3115195.1"/>
    <property type="molecule type" value="Genomic_DNA"/>
</dbReference>
<comment type="caution">
    <text evidence="2">The sequence shown here is derived from an EMBL/GenBank/DDBJ whole genome shotgun (WGS) entry which is preliminary data.</text>
</comment>
<protein>
    <submittedName>
        <fullName evidence="2">Uncharacterized protein</fullName>
    </submittedName>
</protein>
<feature type="transmembrane region" description="Helical" evidence="1">
    <location>
        <begin position="6"/>
        <end position="30"/>
    </location>
</feature>
<evidence type="ECO:0000313" key="2">
    <source>
        <dbReference type="EMBL" id="MBB3115195.1"/>
    </source>
</evidence>
<dbReference type="Proteomes" id="UP000612712">
    <property type="component" value="Unassembled WGS sequence"/>
</dbReference>
<keyword evidence="1" id="KW-1133">Transmembrane helix</keyword>
<keyword evidence="1" id="KW-0472">Membrane</keyword>